<dbReference type="SMART" id="SM00448">
    <property type="entry name" value="REC"/>
    <property type="match status" value="1"/>
</dbReference>
<evidence type="ECO:0000256" key="2">
    <source>
        <dbReference type="PROSITE-ProRule" id="PRU00169"/>
    </source>
</evidence>
<dbReference type="Pfam" id="PF00072">
    <property type="entry name" value="Response_reg"/>
    <property type="match status" value="1"/>
</dbReference>
<dbReference type="InterPro" id="IPR011006">
    <property type="entry name" value="CheY-like_superfamily"/>
</dbReference>
<evidence type="ECO:0000259" key="4">
    <source>
        <dbReference type="PROSITE" id="PS50930"/>
    </source>
</evidence>
<keyword evidence="2" id="KW-0597">Phosphoprotein</keyword>
<dbReference type="InterPro" id="IPR007492">
    <property type="entry name" value="LytTR_DNA-bd_dom"/>
</dbReference>
<feature type="domain" description="HTH LytTR-type" evidence="4">
    <location>
        <begin position="151"/>
        <end position="258"/>
    </location>
</feature>
<keyword evidence="6" id="KW-1185">Reference proteome</keyword>
<evidence type="ECO:0000313" key="6">
    <source>
        <dbReference type="Proteomes" id="UP000664628"/>
    </source>
</evidence>
<dbReference type="Gene3D" id="3.40.50.2300">
    <property type="match status" value="1"/>
</dbReference>
<accession>A0ABS3JQL8</accession>
<reference evidence="5 6" key="1">
    <citation type="submission" date="2021-03" db="EMBL/GenBank/DDBJ databases">
        <title>Fibrella sp. HMF5405 genome sequencing and assembly.</title>
        <authorList>
            <person name="Kang H."/>
            <person name="Kim H."/>
            <person name="Bae S."/>
            <person name="Joh K."/>
        </authorList>
    </citation>
    <scope>NUCLEOTIDE SEQUENCE [LARGE SCALE GENOMIC DNA]</scope>
    <source>
        <strain evidence="5 6">HMF5405</strain>
    </source>
</reference>
<dbReference type="SUPFAM" id="SSF52172">
    <property type="entry name" value="CheY-like"/>
    <property type="match status" value="1"/>
</dbReference>
<evidence type="ECO:0000313" key="5">
    <source>
        <dbReference type="EMBL" id="MBO0952295.1"/>
    </source>
</evidence>
<feature type="domain" description="Response regulatory" evidence="3">
    <location>
        <begin position="2"/>
        <end position="115"/>
    </location>
</feature>
<protein>
    <submittedName>
        <fullName evidence="5">Response regulator transcription factor</fullName>
    </submittedName>
</protein>
<proteinExistence type="predicted"/>
<keyword evidence="1" id="KW-0238">DNA-binding</keyword>
<name>A0ABS3JQL8_9BACT</name>
<dbReference type="PANTHER" id="PTHR48111">
    <property type="entry name" value="REGULATOR OF RPOS"/>
    <property type="match status" value="1"/>
</dbReference>
<dbReference type="Pfam" id="PF04397">
    <property type="entry name" value="LytTR"/>
    <property type="match status" value="1"/>
</dbReference>
<feature type="modified residue" description="4-aspartylphosphate" evidence="2">
    <location>
        <position position="55"/>
    </location>
</feature>
<comment type="caution">
    <text evidence="5">The sequence shown here is derived from an EMBL/GenBank/DDBJ whole genome shotgun (WGS) entry which is preliminary data.</text>
</comment>
<evidence type="ECO:0000259" key="3">
    <source>
        <dbReference type="PROSITE" id="PS50110"/>
    </source>
</evidence>
<dbReference type="InterPro" id="IPR039420">
    <property type="entry name" value="WalR-like"/>
</dbReference>
<dbReference type="PROSITE" id="PS50930">
    <property type="entry name" value="HTH_LYTTR"/>
    <property type="match status" value="1"/>
</dbReference>
<dbReference type="EMBL" id="JAFMYW010000011">
    <property type="protein sequence ID" value="MBO0952295.1"/>
    <property type="molecule type" value="Genomic_DNA"/>
</dbReference>
<dbReference type="PANTHER" id="PTHR48111:SF69">
    <property type="entry name" value="RESPONSE REGULATOR RECEIVER"/>
    <property type="match status" value="1"/>
</dbReference>
<evidence type="ECO:0000256" key="1">
    <source>
        <dbReference type="ARBA" id="ARBA00023125"/>
    </source>
</evidence>
<dbReference type="Gene3D" id="2.40.50.1020">
    <property type="entry name" value="LytTr DNA-binding domain"/>
    <property type="match status" value="1"/>
</dbReference>
<sequence>MNLLLIEDEAPAARRLTRLLADIRPDWTVLDVIDSVEAAVNWLRTYTHPDLLLMDVQLADGISFDIFRQVTVNVPVVFTTAYDEFTLRAFKVNSVDYLLKPIDEEELAAALQKFESLHTAKQAGEVHELPSTLAQLLNQLAAPKPAPKERLLVRNGAQMVTLPVSSLAYLYSDEGLTFAVDSVGKRHILDYTLDEAADFLPPSQFFRISRKAIVQVSAIGKIHAYFNSRLKLDLQPTPAFEVIVSRERVAEFKAWLDQ</sequence>
<dbReference type="InterPro" id="IPR001789">
    <property type="entry name" value="Sig_transdc_resp-reg_receiver"/>
</dbReference>
<gene>
    <name evidence="5" type="ORF">J2I46_27175</name>
</gene>
<dbReference type="Proteomes" id="UP000664628">
    <property type="component" value="Unassembled WGS sequence"/>
</dbReference>
<dbReference type="SMART" id="SM00850">
    <property type="entry name" value="LytTR"/>
    <property type="match status" value="1"/>
</dbReference>
<organism evidence="5 6">
    <name type="scientific">Fibrella forsythiae</name>
    <dbReference type="NCBI Taxonomy" id="2817061"/>
    <lineage>
        <taxon>Bacteria</taxon>
        <taxon>Pseudomonadati</taxon>
        <taxon>Bacteroidota</taxon>
        <taxon>Cytophagia</taxon>
        <taxon>Cytophagales</taxon>
        <taxon>Spirosomataceae</taxon>
        <taxon>Fibrella</taxon>
    </lineage>
</organism>
<dbReference type="RefSeq" id="WP_207332251.1">
    <property type="nucleotide sequence ID" value="NZ_JAFMYW010000011.1"/>
</dbReference>
<dbReference type="PROSITE" id="PS50110">
    <property type="entry name" value="RESPONSE_REGULATORY"/>
    <property type="match status" value="1"/>
</dbReference>